<evidence type="ECO:0000256" key="3">
    <source>
        <dbReference type="ARBA" id="ARBA00022452"/>
    </source>
</evidence>
<dbReference type="AlphaFoldDB" id="A0A975DHC2"/>
<dbReference type="Pfam" id="PF00593">
    <property type="entry name" value="TonB_dep_Rec_b-barrel"/>
    <property type="match status" value="1"/>
</dbReference>
<keyword evidence="3 12" id="KW-1134">Transmembrane beta strand</keyword>
<evidence type="ECO:0000256" key="6">
    <source>
        <dbReference type="ARBA" id="ARBA00022729"/>
    </source>
</evidence>
<dbReference type="GO" id="GO:0015344">
    <property type="term" value="F:siderophore uptake transmembrane transporter activity"/>
    <property type="evidence" value="ECO:0007669"/>
    <property type="project" value="TreeGrafter"/>
</dbReference>
<comment type="similarity">
    <text evidence="12">Belongs to the TonB-dependent receptor family.</text>
</comment>
<dbReference type="PROSITE" id="PS52016">
    <property type="entry name" value="TONB_DEPENDENT_REC_3"/>
    <property type="match status" value="1"/>
</dbReference>
<dbReference type="InterPro" id="IPR039426">
    <property type="entry name" value="TonB-dep_rcpt-like"/>
</dbReference>
<dbReference type="PANTHER" id="PTHR32552:SF68">
    <property type="entry name" value="FERRICHROME OUTER MEMBRANE TRANSPORTER_PHAGE RECEPTOR"/>
    <property type="match status" value="1"/>
</dbReference>
<keyword evidence="14" id="KW-0675">Receptor</keyword>
<comment type="subcellular location">
    <subcellularLocation>
        <location evidence="1 12">Cell outer membrane</location>
        <topology evidence="1 12">Multi-pass membrane protein</topology>
    </subcellularLocation>
</comment>
<evidence type="ECO:0000256" key="11">
    <source>
        <dbReference type="ARBA" id="ARBA00023237"/>
    </source>
</evidence>
<dbReference type="PANTHER" id="PTHR32552">
    <property type="entry name" value="FERRICHROME IRON RECEPTOR-RELATED"/>
    <property type="match status" value="1"/>
</dbReference>
<keyword evidence="9" id="KW-0798">TonB box</keyword>
<accession>A0A975DHC2</accession>
<evidence type="ECO:0000256" key="4">
    <source>
        <dbReference type="ARBA" id="ARBA00022496"/>
    </source>
</evidence>
<dbReference type="KEGG" id="pxi:J5O05_15635"/>
<organism evidence="14 15">
    <name type="scientific">Pseudoalteromonas xiamenensis</name>
    <dbReference type="NCBI Taxonomy" id="882626"/>
    <lineage>
        <taxon>Bacteria</taxon>
        <taxon>Pseudomonadati</taxon>
        <taxon>Pseudomonadota</taxon>
        <taxon>Gammaproteobacteria</taxon>
        <taxon>Alteromonadales</taxon>
        <taxon>Pseudoalteromonadaceae</taxon>
        <taxon>Pseudoalteromonas</taxon>
    </lineage>
</organism>
<keyword evidence="7" id="KW-0408">Iron</keyword>
<evidence type="ECO:0000259" key="13">
    <source>
        <dbReference type="Pfam" id="PF00593"/>
    </source>
</evidence>
<protein>
    <submittedName>
        <fullName evidence="14">TonB-dependent receptor</fullName>
    </submittedName>
</protein>
<keyword evidence="11 12" id="KW-0998">Cell outer membrane</keyword>
<evidence type="ECO:0000256" key="9">
    <source>
        <dbReference type="ARBA" id="ARBA00023077"/>
    </source>
</evidence>
<keyword evidence="6" id="KW-0732">Signal</keyword>
<evidence type="ECO:0000313" key="15">
    <source>
        <dbReference type="Proteomes" id="UP000664904"/>
    </source>
</evidence>
<keyword evidence="4" id="KW-0410">Iron transport</keyword>
<evidence type="ECO:0000256" key="8">
    <source>
        <dbReference type="ARBA" id="ARBA00023065"/>
    </source>
</evidence>
<keyword evidence="8" id="KW-0406">Ion transport</keyword>
<dbReference type="Gene3D" id="2.40.170.20">
    <property type="entry name" value="TonB-dependent receptor, beta-barrel domain"/>
    <property type="match status" value="1"/>
</dbReference>
<evidence type="ECO:0000256" key="2">
    <source>
        <dbReference type="ARBA" id="ARBA00022448"/>
    </source>
</evidence>
<dbReference type="SUPFAM" id="SSF56935">
    <property type="entry name" value="Porins"/>
    <property type="match status" value="1"/>
</dbReference>
<evidence type="ECO:0000256" key="12">
    <source>
        <dbReference type="PROSITE-ProRule" id="PRU01360"/>
    </source>
</evidence>
<dbReference type="RefSeq" id="WP_208842851.1">
    <property type="nucleotide sequence ID" value="NZ_CP072133.1"/>
</dbReference>
<keyword evidence="5 12" id="KW-0812">Transmembrane</keyword>
<dbReference type="InterPro" id="IPR036942">
    <property type="entry name" value="Beta-barrel_TonB_sf"/>
</dbReference>
<evidence type="ECO:0000256" key="7">
    <source>
        <dbReference type="ARBA" id="ARBA00023004"/>
    </source>
</evidence>
<gene>
    <name evidence="14" type="ORF">J5O05_15635</name>
</gene>
<keyword evidence="2 12" id="KW-0813">Transport</keyword>
<evidence type="ECO:0000256" key="1">
    <source>
        <dbReference type="ARBA" id="ARBA00004571"/>
    </source>
</evidence>
<name>A0A975DHC2_9GAMM</name>
<dbReference type="InterPro" id="IPR000531">
    <property type="entry name" value="Beta-barrel_TonB"/>
</dbReference>
<reference evidence="14" key="1">
    <citation type="submission" date="2021-03" db="EMBL/GenBank/DDBJ databases">
        <title>Complete Genome of Pseudoalteromonas xiamenensis STKMTI.2, a new potential marine bacterium producing anti-Vibrio compounds.</title>
        <authorList>
            <person name="Handayani D.P."/>
            <person name="Isnansetyo A."/>
            <person name="Istiqomah I."/>
            <person name="Jumina J."/>
        </authorList>
    </citation>
    <scope>NUCLEOTIDE SEQUENCE</scope>
    <source>
        <strain evidence="14">STKMTI.2</strain>
    </source>
</reference>
<evidence type="ECO:0000256" key="10">
    <source>
        <dbReference type="ARBA" id="ARBA00023136"/>
    </source>
</evidence>
<proteinExistence type="inferred from homology"/>
<dbReference type="EMBL" id="CP072133">
    <property type="protein sequence ID" value="QTH71210.1"/>
    <property type="molecule type" value="Genomic_DNA"/>
</dbReference>
<feature type="domain" description="TonB-dependent receptor-like beta-barrel" evidence="13">
    <location>
        <begin position="56"/>
        <end position="468"/>
    </location>
</feature>
<keyword evidence="10 12" id="KW-0472">Membrane</keyword>
<dbReference type="Proteomes" id="UP000664904">
    <property type="component" value="Chromosome"/>
</dbReference>
<keyword evidence="15" id="KW-1185">Reference proteome</keyword>
<sequence>MAAGEAHSAVDKYELNAKHRTFINTNTAITTHLIASTLDQQLTGALSPEQYANDPTQSALPEAIEAVDPHRKTDYFRLTSSVVVNDGDIEWSAIPFLRYRTNDYIATWQPNMPQMETTIKSAGLLAMSRVNFSREQQSILGLDLEFTQGDSLSYQANTISTTGWNAKLYPEGHIFYDNRVTFRNISPYFQHQSELSEVLSLLVGVRYDINEYELNNHLPEYDDDGFGNRSLANRHDRITHLSPKASINYRLNEDANVYARFANAIRIPTAAELYQLKTQDSSAQVGQISEETSNTYEVGYKHNFTNASVEAAFYRMDVDDAIVTAYDDLGSSYRVNAAKVRHQGIELALTYPISKQWQLAFAASRSRHTYVDYTQDVGRIDTNTGDTKAITLDGNDLPLAPDYIANLRLIYTPTFIAGLSAQIEIKSIGDYYGDEVNQRRFNGYITSNLKLNYRLTNAFAINARIANLSNDKYILQNEVRFGKTQIHPGDPRTTYLALSYTF</sequence>
<evidence type="ECO:0000256" key="5">
    <source>
        <dbReference type="ARBA" id="ARBA00022692"/>
    </source>
</evidence>
<evidence type="ECO:0000313" key="14">
    <source>
        <dbReference type="EMBL" id="QTH71210.1"/>
    </source>
</evidence>
<dbReference type="GO" id="GO:0009279">
    <property type="term" value="C:cell outer membrane"/>
    <property type="evidence" value="ECO:0007669"/>
    <property type="project" value="UniProtKB-SubCell"/>
</dbReference>